<dbReference type="SMART" id="SM00848">
    <property type="entry name" value="Inhibitor_I29"/>
    <property type="match status" value="1"/>
</dbReference>
<dbReference type="InterPro" id="IPR000169">
    <property type="entry name" value="Pept_cys_AS"/>
</dbReference>
<feature type="coiled-coil region" evidence="6">
    <location>
        <begin position="436"/>
        <end position="463"/>
    </location>
</feature>
<keyword evidence="2" id="KW-0378">Hydrolase</keyword>
<dbReference type="PROSITE" id="PS00139">
    <property type="entry name" value="THIOL_PROTEASE_CYS"/>
    <property type="match status" value="1"/>
</dbReference>
<feature type="domain" description="Peptidase C1A papain C-terminal" evidence="8">
    <location>
        <begin position="1348"/>
        <end position="1563"/>
    </location>
</feature>
<dbReference type="InterPro" id="IPR038826">
    <property type="entry name" value="CCDC178"/>
</dbReference>
<evidence type="ECO:0000256" key="4">
    <source>
        <dbReference type="ARBA" id="ARBA00023145"/>
    </source>
</evidence>
<dbReference type="PROSITE" id="PS00639">
    <property type="entry name" value="THIOL_PROTEASE_HIS"/>
    <property type="match status" value="1"/>
</dbReference>
<keyword evidence="1" id="KW-0645">Protease</keyword>
<dbReference type="InterPro" id="IPR038765">
    <property type="entry name" value="Papain-like_cys_pep_sf"/>
</dbReference>
<evidence type="ECO:0000259" key="9">
    <source>
        <dbReference type="SMART" id="SM00848"/>
    </source>
</evidence>
<dbReference type="SUPFAM" id="SSF54001">
    <property type="entry name" value="Cysteine proteinases"/>
    <property type="match status" value="1"/>
</dbReference>
<feature type="coiled-coil region" evidence="6">
    <location>
        <begin position="718"/>
        <end position="762"/>
    </location>
</feature>
<organism evidence="10 11">
    <name type="scientific">Porites evermanni</name>
    <dbReference type="NCBI Taxonomy" id="104178"/>
    <lineage>
        <taxon>Eukaryota</taxon>
        <taxon>Metazoa</taxon>
        <taxon>Cnidaria</taxon>
        <taxon>Anthozoa</taxon>
        <taxon>Hexacorallia</taxon>
        <taxon>Scleractinia</taxon>
        <taxon>Fungiina</taxon>
        <taxon>Poritidae</taxon>
        <taxon>Porites</taxon>
    </lineage>
</organism>
<dbReference type="EMBL" id="CALNXI010000032">
    <property type="protein sequence ID" value="CAH3015955.1"/>
    <property type="molecule type" value="Genomic_DNA"/>
</dbReference>
<keyword evidence="11" id="KW-1185">Reference proteome</keyword>
<protein>
    <submittedName>
        <fullName evidence="10">Uncharacterized protein</fullName>
    </submittedName>
</protein>
<evidence type="ECO:0000313" key="11">
    <source>
        <dbReference type="Proteomes" id="UP001159427"/>
    </source>
</evidence>
<dbReference type="PRINTS" id="PR00705">
    <property type="entry name" value="PAPAIN"/>
</dbReference>
<evidence type="ECO:0000256" key="6">
    <source>
        <dbReference type="SAM" id="Coils"/>
    </source>
</evidence>
<feature type="domain" description="Cathepsin propeptide inhibitor" evidence="9">
    <location>
        <begin position="1261"/>
        <end position="1320"/>
    </location>
</feature>
<evidence type="ECO:0000259" key="8">
    <source>
        <dbReference type="SMART" id="SM00645"/>
    </source>
</evidence>
<name>A0ABN8LFT4_9CNID</name>
<dbReference type="InterPro" id="IPR025661">
    <property type="entry name" value="Pept_asp_AS"/>
</dbReference>
<evidence type="ECO:0000256" key="7">
    <source>
        <dbReference type="SAM" id="MobiDB-lite"/>
    </source>
</evidence>
<dbReference type="SMART" id="SM00645">
    <property type="entry name" value="Pept_C1"/>
    <property type="match status" value="1"/>
</dbReference>
<evidence type="ECO:0000313" key="10">
    <source>
        <dbReference type="EMBL" id="CAH3015955.1"/>
    </source>
</evidence>
<sequence>MPTVDNTGKYSVESKKAGISDGITFPTQESQTVNRSAAKAKKSLSERSAFSENDLKGRLAASEQGNTIKDGIVTRHSESKIHLAKLDVPFFDDSRSEASGGSGLAILPSLDGRSLPSQDSGREILPIVSTVGGKNEHSFDQDEKDIVPSLPEGWPQFKSRLWRRRSCELVKSSSSCVRKAVSHLHQLQDLVDLFYKTEHFDEDERLSKQRFSAVSEGKSTRQVEQILESQGVTEESSQLSSASSHGRRIRWLLSSASLGNIEEEADSVRVESSASGATLEVRGKSAGTIVSKVSTPKTVKATEALPKGYDIIEEVITLLGRMECDRIATQEALIKERERVLFLRNEIDTLAYKRMYDLPLAVQKEHEACAIDINELRWHCAYQGRIEARISERVHQAEVRHAKVLQDLSNIQKHCPLVEEKLELEGEAMSSIQHKQDETDEELRNTLERLQATERKTAEAQGKAAQERYLIKQDVDVVRNELNAVSDELAQLRMYFTSNTHTMNDIRNTLRENSQQQVILEGREERIKALEATQQDKVQKLREKIVEQEAEHIKLVDENNKLRNEKQITQATMESENAKLEHEMKNISKRLKELNSRIKQTKLENTDINRKLEQCAKQKVADEKAIKRSEQEMEKINEQMEVSKEETKKVEVLHSNLVETLVVKKEEVMGVEESLKTTADALKKQLKDEAHARTVLQARITSDTQDLAKSHVDSKKKREKATQRADEIVKLVDNVRDQVSKLEKIHNERQQTIAQLDKILEKVAQQHGEMASKFQGEIADLKPREEEMKKETMELTKRLDHITWKSEMMEKKMADMESSTQMMNKAIATTQECINDLNEEMTELKIQIETGFETEQDLKKSLLQLEERLSRGKESHELHMCERNTVLTTNQAGVTTALSENNKLAVIYQKLQNTFLNNKAALLRLVERRVNNEGSLKDHRELYVLQGRMREALEYFYRLRGLQSRADIADFELKCVTNGDKLVTLQSEMMRVIEHINRFLEANNAAHDIISMEAAKIAQTPATNVFLSFLSITFGKSVPLRDLPPRWPTAYSVSGVLRLPYAEIVEPFQAWFDAQNGRSRIDYYGGMDSTIQRADEKPYGVNYRICPETTETQMNVRRCFAVNGSEAAPTATQPVLPDLSHFEFAGYKSCGTSNCSLWIYRKTEGYKENTYTMYTTPTTNPVKPVHYEMLGYDTLLGSHYDKYEMDFVDYSDEMPPPDVFDVPEGMTCTGFPGPGSMSSLLANPMEEFIEPNGPERVHEMFEHFLLKFPKRYANTVDRKEHNQRRDIFRQNLRFINSHNRKHVSFQVGVNHLADRSPKELAVLRGRTHTSAYNGGLPFNPDLSTLKDVPDNMDWRLYGAVTPVKDQAVCGSCWSFGATGTIEGALFLKTKKLVRLSQQNLIDCSWGFGNNGCDGGEEFRSYQWVMKHGGISTEASYGQYLAQDSLCHKGDIGAQLSGYVNVTSGDLNALKVAIAQNGPVAVGIDASHRSFAFYSFGVYYEPQCGNKPENLDHAVLAVGYGTMKGQAYWLIKNSWSTHWGNDGYVLMSQKDNNCGVATDATFVHLQ</sequence>
<keyword evidence="3" id="KW-0788">Thiol protease</keyword>
<dbReference type="Pfam" id="PF08246">
    <property type="entry name" value="Inhibitor_I29"/>
    <property type="match status" value="1"/>
</dbReference>
<dbReference type="InterPro" id="IPR013201">
    <property type="entry name" value="Prot_inhib_I29"/>
</dbReference>
<keyword evidence="5" id="KW-1015">Disulfide bond</keyword>
<accession>A0ABN8LFT4</accession>
<evidence type="ECO:0000256" key="3">
    <source>
        <dbReference type="ARBA" id="ARBA00022807"/>
    </source>
</evidence>
<evidence type="ECO:0000256" key="5">
    <source>
        <dbReference type="ARBA" id="ARBA00023157"/>
    </source>
</evidence>
<dbReference type="PROSITE" id="PS00640">
    <property type="entry name" value="THIOL_PROTEASE_ASN"/>
    <property type="match status" value="1"/>
</dbReference>
<reference evidence="10 11" key="1">
    <citation type="submission" date="2022-05" db="EMBL/GenBank/DDBJ databases">
        <authorList>
            <consortium name="Genoscope - CEA"/>
            <person name="William W."/>
        </authorList>
    </citation>
    <scope>NUCLEOTIDE SEQUENCE [LARGE SCALE GENOMIC DNA]</scope>
</reference>
<proteinExistence type="predicted"/>
<dbReference type="InterPro" id="IPR000668">
    <property type="entry name" value="Peptidase_C1A_C"/>
</dbReference>
<dbReference type="Proteomes" id="UP001159427">
    <property type="component" value="Unassembled WGS sequence"/>
</dbReference>
<dbReference type="Pfam" id="PF00112">
    <property type="entry name" value="Peptidase_C1"/>
    <property type="match status" value="1"/>
</dbReference>
<evidence type="ECO:0000256" key="2">
    <source>
        <dbReference type="ARBA" id="ARBA00022801"/>
    </source>
</evidence>
<dbReference type="PANTHER" id="PTHR35088">
    <property type="entry name" value="COILED-COIL DOMAIN-CONTAINING PROTEIN 178"/>
    <property type="match status" value="1"/>
</dbReference>
<dbReference type="InterPro" id="IPR039417">
    <property type="entry name" value="Peptidase_C1A_papain-like"/>
</dbReference>
<evidence type="ECO:0000256" key="1">
    <source>
        <dbReference type="ARBA" id="ARBA00022670"/>
    </source>
</evidence>
<dbReference type="CDD" id="cd02248">
    <property type="entry name" value="Peptidase_C1A"/>
    <property type="match status" value="1"/>
</dbReference>
<feature type="coiled-coil region" evidence="6">
    <location>
        <begin position="531"/>
        <end position="646"/>
    </location>
</feature>
<dbReference type="Gene3D" id="3.90.70.10">
    <property type="entry name" value="Cysteine proteinases"/>
    <property type="match status" value="1"/>
</dbReference>
<keyword evidence="6" id="KW-0175">Coiled coil</keyword>
<feature type="region of interest" description="Disordered" evidence="7">
    <location>
        <begin position="1"/>
        <end position="62"/>
    </location>
</feature>
<gene>
    <name evidence="10" type="ORF">PEVE_00023985</name>
</gene>
<keyword evidence="4" id="KW-0865">Zymogen</keyword>
<comment type="caution">
    <text evidence="10">The sequence shown here is derived from an EMBL/GenBank/DDBJ whole genome shotgun (WGS) entry which is preliminary data.</text>
</comment>
<dbReference type="PANTHER" id="PTHR35088:SF1">
    <property type="entry name" value="COILED-COIL DOMAIN-CONTAINING PROTEIN 178"/>
    <property type="match status" value="1"/>
</dbReference>
<dbReference type="InterPro" id="IPR025660">
    <property type="entry name" value="Pept_his_AS"/>
</dbReference>
<feature type="compositionally biased region" description="Polar residues" evidence="7">
    <location>
        <begin position="25"/>
        <end position="35"/>
    </location>
</feature>